<dbReference type="Proteomes" id="UP000007264">
    <property type="component" value="Unassembled WGS sequence"/>
</dbReference>
<dbReference type="OrthoDB" id="10387804at2759"/>
<feature type="compositionally biased region" description="Low complexity" evidence="1">
    <location>
        <begin position="216"/>
        <end position="242"/>
    </location>
</feature>
<dbReference type="AlphaFoldDB" id="I0Z6T1"/>
<organism evidence="3 4">
    <name type="scientific">Coccomyxa subellipsoidea (strain C-169)</name>
    <name type="common">Green microalga</name>
    <dbReference type="NCBI Taxonomy" id="574566"/>
    <lineage>
        <taxon>Eukaryota</taxon>
        <taxon>Viridiplantae</taxon>
        <taxon>Chlorophyta</taxon>
        <taxon>core chlorophytes</taxon>
        <taxon>Trebouxiophyceae</taxon>
        <taxon>Trebouxiophyceae incertae sedis</taxon>
        <taxon>Coccomyxaceae</taxon>
        <taxon>Coccomyxa</taxon>
        <taxon>Coccomyxa subellipsoidea</taxon>
    </lineage>
</organism>
<feature type="signal peptide" evidence="2">
    <location>
        <begin position="1"/>
        <end position="26"/>
    </location>
</feature>
<dbReference type="RefSeq" id="XP_005650894.1">
    <property type="nucleotide sequence ID" value="XM_005650837.1"/>
</dbReference>
<dbReference type="KEGG" id="csl:COCSUDRAFT_58887"/>
<gene>
    <name evidence="3" type="ORF">COCSUDRAFT_58887</name>
</gene>
<evidence type="ECO:0000256" key="2">
    <source>
        <dbReference type="SAM" id="SignalP"/>
    </source>
</evidence>
<comment type="caution">
    <text evidence="3">The sequence shown here is derived from an EMBL/GenBank/DDBJ whole genome shotgun (WGS) entry which is preliminary data.</text>
</comment>
<keyword evidence="2" id="KW-0732">Signal</keyword>
<evidence type="ECO:0000313" key="4">
    <source>
        <dbReference type="Proteomes" id="UP000007264"/>
    </source>
</evidence>
<reference evidence="3 4" key="1">
    <citation type="journal article" date="2012" name="Genome Biol.">
        <title>The genome of the polar eukaryotic microalga coccomyxa subellipsoidea reveals traits of cold adaptation.</title>
        <authorList>
            <person name="Blanc G."/>
            <person name="Agarkova I."/>
            <person name="Grimwood J."/>
            <person name="Kuo A."/>
            <person name="Brueggeman A."/>
            <person name="Dunigan D."/>
            <person name="Gurnon J."/>
            <person name="Ladunga I."/>
            <person name="Lindquist E."/>
            <person name="Lucas S."/>
            <person name="Pangilinan J."/>
            <person name="Proschold T."/>
            <person name="Salamov A."/>
            <person name="Schmutz J."/>
            <person name="Weeks D."/>
            <person name="Yamada T."/>
            <person name="Claverie J.M."/>
            <person name="Grigoriev I."/>
            <person name="Van Etten J."/>
            <person name="Lomsadze A."/>
            <person name="Borodovsky M."/>
        </authorList>
    </citation>
    <scope>NUCLEOTIDE SEQUENCE [LARGE SCALE GENOMIC DNA]</scope>
    <source>
        <strain evidence="3 4">C-169</strain>
    </source>
</reference>
<feature type="chain" id="PRO_5003636971" evidence="2">
    <location>
        <begin position="27"/>
        <end position="388"/>
    </location>
</feature>
<feature type="region of interest" description="Disordered" evidence="1">
    <location>
        <begin position="216"/>
        <end position="244"/>
    </location>
</feature>
<evidence type="ECO:0000313" key="3">
    <source>
        <dbReference type="EMBL" id="EIE26350.1"/>
    </source>
</evidence>
<name>I0Z6T1_COCSC</name>
<dbReference type="GeneID" id="17044360"/>
<evidence type="ECO:0000256" key="1">
    <source>
        <dbReference type="SAM" id="MobiDB-lite"/>
    </source>
</evidence>
<dbReference type="EMBL" id="AGSI01000002">
    <property type="protein sequence ID" value="EIE26350.1"/>
    <property type="molecule type" value="Genomic_DNA"/>
</dbReference>
<accession>I0Z6T1</accession>
<proteinExistence type="predicted"/>
<protein>
    <submittedName>
        <fullName evidence="3">Uncharacterized protein</fullName>
    </submittedName>
</protein>
<keyword evidence="4" id="KW-1185">Reference proteome</keyword>
<sequence length="388" mass="39721">MRAPAMAARLPAVLSLLVLCLSSCSASRSLLLATAPLAAQDALLAPAAAQEPVLPLNPALAPGLAASGPLPEGVVSLAAKKNTNQVAAQDALAAAQATPETTQTGQYSVVAGNQNTDKGLLPAGNSVNTKKLSASQLASVQAANNVNAQRLIAADVTKVVGANVQLDSSGQPSEVKVNPTDMAARTVNQVNSDAPTYTAPNGLAIKPQLATGSQKALAAPSGSASGSKSNADAAKTRTTTAAGQPLNAVQGTSALDGEVITGDYVGAVVGVRIATPFFGTGFNFCIDRYFGSFPKVGIVIPNAAAWLLPEFQDLAQVLEHTLDLPTILPHGARIDPTADGFLLWLPTFQPSQVPDFGLRYGIQIGQAFGYDFGIGIIRDICFVSFVIV</sequence>